<reference evidence="2 3" key="1">
    <citation type="submission" date="2023-05" db="EMBL/GenBank/DDBJ databases">
        <title>Genome sequence of Pinibacter sp. MAH-24.</title>
        <authorList>
            <person name="Huq M.A."/>
        </authorList>
    </citation>
    <scope>NUCLEOTIDE SEQUENCE [LARGE SCALE GENOMIC DNA]</scope>
    <source>
        <strain evidence="2 3">MAH-24</strain>
    </source>
</reference>
<dbReference type="RefSeq" id="WP_282333327.1">
    <property type="nucleotide sequence ID" value="NZ_JASBRG010000003.1"/>
</dbReference>
<dbReference type="PROSITE" id="PS50213">
    <property type="entry name" value="FAS1"/>
    <property type="match status" value="1"/>
</dbReference>
<gene>
    <name evidence="2" type="ORF">QJ048_05480</name>
</gene>
<accession>A0ABT6R9H5</accession>
<dbReference type="InterPro" id="IPR050904">
    <property type="entry name" value="Adhesion/Biosynth-related"/>
</dbReference>
<dbReference type="Proteomes" id="UP001226434">
    <property type="component" value="Unassembled WGS sequence"/>
</dbReference>
<dbReference type="EMBL" id="JASBRG010000003">
    <property type="protein sequence ID" value="MDI3319212.1"/>
    <property type="molecule type" value="Genomic_DNA"/>
</dbReference>
<proteinExistence type="predicted"/>
<protein>
    <submittedName>
        <fullName evidence="2">Fasciclin domain-containing protein</fullName>
    </submittedName>
</protein>
<dbReference type="SMART" id="SM00554">
    <property type="entry name" value="FAS1"/>
    <property type="match status" value="1"/>
</dbReference>
<evidence type="ECO:0000259" key="1">
    <source>
        <dbReference type="PROSITE" id="PS50213"/>
    </source>
</evidence>
<name>A0ABT6R9H5_9BACT</name>
<dbReference type="Gene3D" id="2.30.180.10">
    <property type="entry name" value="FAS1 domain"/>
    <property type="match status" value="1"/>
</dbReference>
<keyword evidence="3" id="KW-1185">Reference proteome</keyword>
<organism evidence="2 3">
    <name type="scientific">Pinibacter soli</name>
    <dbReference type="NCBI Taxonomy" id="3044211"/>
    <lineage>
        <taxon>Bacteria</taxon>
        <taxon>Pseudomonadati</taxon>
        <taxon>Bacteroidota</taxon>
        <taxon>Chitinophagia</taxon>
        <taxon>Chitinophagales</taxon>
        <taxon>Chitinophagaceae</taxon>
        <taxon>Pinibacter</taxon>
    </lineage>
</organism>
<comment type="caution">
    <text evidence="2">The sequence shown here is derived from an EMBL/GenBank/DDBJ whole genome shotgun (WGS) entry which is preliminary data.</text>
</comment>
<dbReference type="InterPro" id="IPR036378">
    <property type="entry name" value="FAS1_dom_sf"/>
</dbReference>
<evidence type="ECO:0000313" key="3">
    <source>
        <dbReference type="Proteomes" id="UP001226434"/>
    </source>
</evidence>
<evidence type="ECO:0000313" key="2">
    <source>
        <dbReference type="EMBL" id="MDI3319212.1"/>
    </source>
</evidence>
<sequence length="514" mass="57351">MRSTTKYILLVVFIAVTGTWSCKKWDEHNTVGQQALNENLLEQINKNASLSKFSEYLTKTGLDKVLSSSKNYTVFAPVNEALAALPADVVSDTAKLKAVLQNMIASQQFFTRNAMDSIRVAMLNGKRVFFYNKKFDDANIKDADIAVRNGVLHIIDKVITPLPNVWDYVVTSASTYTQNGYISSLNFLQQDRTKAVLDSINPITGDSVFKPNTGMVVVNTFKTKVYDIAAEDSLYTYIVLTNPGFNSEVDRQRPYFQSSKTDIVTNNSSWNVVKDLAISGLYTPSQLPSALLSKFGVHVPINQAKIVETRKVSNGIVYVLSEAACDMAEKIPSFKVEGEYPSRFASTADKYLTKIFYRNRLNTLTGLNFKDIYMNLGSSGANYYVDYLTNQLYTGKYKVYWVAFSDKTISGQGDDPYGTDSTLQQILQIGDYSFSPVYTPVFNKQMAVTPRVYSEVYLGDYTNASYDYPLSAPPATDRSDTASMKRIRLLAPATATTGVPLNLTLDYLKFVPSF</sequence>
<feature type="domain" description="FAS1" evidence="1">
    <location>
        <begin position="37"/>
        <end position="159"/>
    </location>
</feature>
<dbReference type="SUPFAM" id="SSF82153">
    <property type="entry name" value="FAS1 domain"/>
    <property type="match status" value="1"/>
</dbReference>
<dbReference type="InterPro" id="IPR000782">
    <property type="entry name" value="FAS1_domain"/>
</dbReference>
<dbReference type="PANTHER" id="PTHR10900">
    <property type="entry name" value="PERIOSTIN-RELATED"/>
    <property type="match status" value="1"/>
</dbReference>
<dbReference type="Pfam" id="PF02469">
    <property type="entry name" value="Fasciclin"/>
    <property type="match status" value="1"/>
</dbReference>